<feature type="domain" description="AAA+ ATPase" evidence="5">
    <location>
        <begin position="51"/>
        <end position="168"/>
    </location>
</feature>
<dbReference type="InterPro" id="IPR027417">
    <property type="entry name" value="P-loop_NTPase"/>
</dbReference>
<comment type="similarity">
    <text evidence="1">Belongs to the AAA ATPase family. RarA/MGS1/WRNIP1 subfamily.</text>
</comment>
<comment type="caution">
    <text evidence="6">The sequence shown here is derived from an EMBL/GenBank/DDBJ whole genome shotgun (WGS) entry which is preliminary data.</text>
</comment>
<dbReference type="SUPFAM" id="SSF48019">
    <property type="entry name" value="post-AAA+ oligomerization domain-like"/>
    <property type="match status" value="1"/>
</dbReference>
<feature type="coiled-coil region" evidence="4">
    <location>
        <begin position="83"/>
        <end position="110"/>
    </location>
</feature>
<accession>A0ABU0AS46</accession>
<evidence type="ECO:0000259" key="5">
    <source>
        <dbReference type="SMART" id="SM00382"/>
    </source>
</evidence>
<dbReference type="RefSeq" id="WP_307494807.1">
    <property type="nucleotide sequence ID" value="NZ_JAUSTN010000001.1"/>
</dbReference>
<dbReference type="InterPro" id="IPR032423">
    <property type="entry name" value="AAA_assoc_2"/>
</dbReference>
<dbReference type="Gene3D" id="1.10.3710.10">
    <property type="entry name" value="DNA polymerase III clamp loader subunits, C-terminal domain"/>
    <property type="match status" value="1"/>
</dbReference>
<sequence length="434" mass="48821">MNFFEMNLEKQVNKSAPLADRLRPKTIEEFVGQDEIIGPGKYINRLLKANKIFSIIFYGPPGVGKTTLAEIIANTLNINFIRLSAVTSNLKELREALKEAEDNLKFNSKKTILFIDEIHRFNKTQQDGLLPFVEKGIVTLIGATTENPYFEVNGALLSRMQVINLKPLKEKDLLILLSRALESEDGFKNLKIEISEGAKSFLINNANGDGRALLNALEIVVLSTDSDEKGLIKIDTEDVENSILKKNVKYDKNGNNHYDTISAFIKSIRGSDPDAGLFYLAKMLDSGEDPKFIARRLIISASEDIGNADPNALKVAVSAFEGLNIVGMPEGRIILAQCVTYLSSAKKSNASYMGIGMALEDIKRGKNFEIPMYLRDPHNPSFNKNSKYLYPHDYPNSYVKQQYLPDEFKEKKYYQPKDSGYEKIIKENLKNIDK</sequence>
<dbReference type="InterPro" id="IPR003593">
    <property type="entry name" value="AAA+_ATPase"/>
</dbReference>
<dbReference type="SUPFAM" id="SSF52540">
    <property type="entry name" value="P-loop containing nucleoside triphosphate hydrolases"/>
    <property type="match status" value="1"/>
</dbReference>
<dbReference type="SMART" id="SM00382">
    <property type="entry name" value="AAA"/>
    <property type="match status" value="1"/>
</dbReference>
<keyword evidence="3" id="KW-0067">ATP-binding</keyword>
<keyword evidence="4" id="KW-0175">Coiled coil</keyword>
<dbReference type="PANTHER" id="PTHR13779">
    <property type="entry name" value="WERNER HELICASE-INTERACTING PROTEIN 1 FAMILY MEMBER"/>
    <property type="match status" value="1"/>
</dbReference>
<evidence type="ECO:0000256" key="4">
    <source>
        <dbReference type="SAM" id="Coils"/>
    </source>
</evidence>
<reference evidence="6 7" key="1">
    <citation type="submission" date="2023-07" db="EMBL/GenBank/DDBJ databases">
        <title>Genomic Encyclopedia of Type Strains, Phase IV (KMG-IV): sequencing the most valuable type-strain genomes for metagenomic binning, comparative biology and taxonomic classification.</title>
        <authorList>
            <person name="Goeker M."/>
        </authorList>
    </citation>
    <scope>NUCLEOTIDE SEQUENCE [LARGE SCALE GENOMIC DNA]</scope>
    <source>
        <strain evidence="6 7">DSM 22616</strain>
    </source>
</reference>
<dbReference type="Pfam" id="PF00004">
    <property type="entry name" value="AAA"/>
    <property type="match status" value="1"/>
</dbReference>
<dbReference type="Gene3D" id="1.10.8.60">
    <property type="match status" value="1"/>
</dbReference>
<dbReference type="InterPro" id="IPR021886">
    <property type="entry name" value="MgsA_C"/>
</dbReference>
<gene>
    <name evidence="6" type="ORF">J2S72_000041</name>
</gene>
<dbReference type="CDD" id="cd18139">
    <property type="entry name" value="HLD_clamp_RarA"/>
    <property type="match status" value="1"/>
</dbReference>
<dbReference type="CDD" id="cd00009">
    <property type="entry name" value="AAA"/>
    <property type="match status" value="1"/>
</dbReference>
<dbReference type="Proteomes" id="UP001236559">
    <property type="component" value="Unassembled WGS sequence"/>
</dbReference>
<dbReference type="Pfam" id="PF16193">
    <property type="entry name" value="AAA_assoc_2"/>
    <property type="match status" value="1"/>
</dbReference>
<dbReference type="InterPro" id="IPR051314">
    <property type="entry name" value="AAA_ATPase_RarA/MGS1/WRNIP1"/>
</dbReference>
<organism evidence="6 7">
    <name type="scientific">Peptoniphilus koenoeneniae</name>
    <dbReference type="NCBI Taxonomy" id="507751"/>
    <lineage>
        <taxon>Bacteria</taxon>
        <taxon>Bacillati</taxon>
        <taxon>Bacillota</taxon>
        <taxon>Tissierellia</taxon>
        <taxon>Tissierellales</taxon>
        <taxon>Peptoniphilaceae</taxon>
        <taxon>Peptoniphilus</taxon>
    </lineage>
</organism>
<dbReference type="InterPro" id="IPR003959">
    <property type="entry name" value="ATPase_AAA_core"/>
</dbReference>
<evidence type="ECO:0000256" key="1">
    <source>
        <dbReference type="ARBA" id="ARBA00008959"/>
    </source>
</evidence>
<keyword evidence="2" id="KW-0547">Nucleotide-binding</keyword>
<evidence type="ECO:0000256" key="3">
    <source>
        <dbReference type="ARBA" id="ARBA00022840"/>
    </source>
</evidence>
<evidence type="ECO:0000256" key="2">
    <source>
        <dbReference type="ARBA" id="ARBA00022741"/>
    </source>
</evidence>
<name>A0ABU0AS46_9FIRM</name>
<dbReference type="EMBL" id="JAUSTN010000001">
    <property type="protein sequence ID" value="MDQ0274045.1"/>
    <property type="molecule type" value="Genomic_DNA"/>
</dbReference>
<proteinExistence type="inferred from homology"/>
<dbReference type="Pfam" id="PF12002">
    <property type="entry name" value="MgsA_C"/>
    <property type="match status" value="1"/>
</dbReference>
<dbReference type="Gene3D" id="1.20.272.10">
    <property type="match status" value="1"/>
</dbReference>
<keyword evidence="7" id="KW-1185">Reference proteome</keyword>
<evidence type="ECO:0000313" key="6">
    <source>
        <dbReference type="EMBL" id="MDQ0274045.1"/>
    </source>
</evidence>
<evidence type="ECO:0000313" key="7">
    <source>
        <dbReference type="Proteomes" id="UP001236559"/>
    </source>
</evidence>
<dbReference type="Gene3D" id="3.40.50.300">
    <property type="entry name" value="P-loop containing nucleotide triphosphate hydrolases"/>
    <property type="match status" value="1"/>
</dbReference>
<dbReference type="InterPro" id="IPR008921">
    <property type="entry name" value="DNA_pol3_clamp-load_cplx_C"/>
</dbReference>
<protein>
    <submittedName>
        <fullName evidence="6">ATPase</fullName>
    </submittedName>
</protein>
<dbReference type="PANTHER" id="PTHR13779:SF7">
    <property type="entry name" value="ATPASE WRNIP1"/>
    <property type="match status" value="1"/>
</dbReference>